<dbReference type="Proteomes" id="UP000236220">
    <property type="component" value="Unassembled WGS sequence"/>
</dbReference>
<dbReference type="PANTHER" id="PTHR32060">
    <property type="entry name" value="TAIL-SPECIFIC PROTEASE"/>
    <property type="match status" value="1"/>
</dbReference>
<dbReference type="GO" id="GO:0006508">
    <property type="term" value="P:proteolysis"/>
    <property type="evidence" value="ECO:0007669"/>
    <property type="project" value="UniProtKB-KW"/>
</dbReference>
<sequence length="730" mass="79872">MKRRSAVLALALAIPLALGAAVVTRHPPTAAAAHGPLAQNADQTVTARLVYGLLSNSRYAYRAQPLNDALSKEIFKKYFDALDGNKMYFTADEVAGFEAQRAGFDAAFSNGDMKVPFAIFETYRKHARERIAAQRALLNQDIFTFTGNDRFEYDREKAAWADKATLDQLWKQSVRNDWLRLKLAGKQPDDIRKTLDKRYANAIKNVDELDSEDVFQLTMNAYTNATDPHTDYFNPRAAERFNQQMSLSLQGIGAQLQKQDDVVIVRELVPGGPAAISKLLRPGDRVVAVGQGASGAMEDVIGWRIDDVVEKIRGAKGTRVRLGIVPPNAPVDSKPRVIALTRDIVKLTEDAAKGEVINLPAANGMPARKVGVIKLPSFYEDFSARRSGNDYASASRDVARLLTGFKAQNVDGVVLDMRNNGGGSLGEAVRITGLFVDTGPVVQIRQSGGRVEVDGDDDAGVTWAGPLAVLVNRGTASASEIVAGAIQDYGRGLIIGETTFGKGTVQNLVDLDRFPSTRKTQFGQVKMTIAQFFRPSGSSTQNKGVEPDIHFPVTVDASNFGESMYDNALPWSSIPAAPHQQYGVFGSILPQLDASHEARIKSDREYQWLLEDLAEFKALKAKHYLSMNEGERRAEREKNETKLKTRQAERKRLGLPLDPLADDATDDGLAGSERDIAKEAAREKLAENRPDPLLRESAAILTDAMGLLAHDSRLASQVLPQSGNAVTWVR</sequence>
<dbReference type="CDD" id="cd06782">
    <property type="entry name" value="cpPDZ_CPP-like"/>
    <property type="match status" value="1"/>
</dbReference>
<gene>
    <name evidence="9" type="ORF">Lysil_0028</name>
</gene>
<evidence type="ECO:0000256" key="2">
    <source>
        <dbReference type="ARBA" id="ARBA00022670"/>
    </source>
</evidence>
<dbReference type="EMBL" id="NPZB01000001">
    <property type="protein sequence ID" value="PNS08399.1"/>
    <property type="molecule type" value="Genomic_DNA"/>
</dbReference>
<evidence type="ECO:0000256" key="5">
    <source>
        <dbReference type="RuleBase" id="RU004404"/>
    </source>
</evidence>
<dbReference type="PROSITE" id="PS50106">
    <property type="entry name" value="PDZ"/>
    <property type="match status" value="1"/>
</dbReference>
<protein>
    <submittedName>
        <fullName evidence="9">Prc: C-terminal processing peptidase</fullName>
    </submittedName>
</protein>
<dbReference type="InterPro" id="IPR029045">
    <property type="entry name" value="ClpP/crotonase-like_dom_sf"/>
</dbReference>
<feature type="signal peptide" evidence="7">
    <location>
        <begin position="1"/>
        <end position="20"/>
    </location>
</feature>
<dbReference type="SMART" id="SM00245">
    <property type="entry name" value="TSPc"/>
    <property type="match status" value="1"/>
</dbReference>
<dbReference type="RefSeq" id="WP_103073586.1">
    <property type="nucleotide sequence ID" value="NZ_NPZB01000001.1"/>
</dbReference>
<keyword evidence="3 5" id="KW-0378">Hydrolase</keyword>
<dbReference type="Gene3D" id="2.30.42.10">
    <property type="match status" value="1"/>
</dbReference>
<feature type="chain" id="PRO_5014459094" evidence="7">
    <location>
        <begin position="21"/>
        <end position="730"/>
    </location>
</feature>
<dbReference type="SMART" id="SM00228">
    <property type="entry name" value="PDZ"/>
    <property type="match status" value="1"/>
</dbReference>
<dbReference type="InterPro" id="IPR001478">
    <property type="entry name" value="PDZ"/>
</dbReference>
<dbReference type="Pfam" id="PF11818">
    <property type="entry name" value="DUF3340"/>
    <property type="match status" value="1"/>
</dbReference>
<dbReference type="Pfam" id="PF00595">
    <property type="entry name" value="PDZ"/>
    <property type="match status" value="1"/>
</dbReference>
<dbReference type="AlphaFoldDB" id="A0A2K1Q031"/>
<dbReference type="CDD" id="cd07560">
    <property type="entry name" value="Peptidase_S41_CPP"/>
    <property type="match status" value="1"/>
</dbReference>
<dbReference type="PANTHER" id="PTHR32060:SF22">
    <property type="entry name" value="CARBOXYL-TERMINAL-PROCESSING PEPTIDASE 3, CHLOROPLASTIC"/>
    <property type="match status" value="1"/>
</dbReference>
<dbReference type="InterPro" id="IPR040573">
    <property type="entry name" value="TSP_N"/>
</dbReference>
<dbReference type="Pfam" id="PF17804">
    <property type="entry name" value="TSP_NTD"/>
    <property type="match status" value="1"/>
</dbReference>
<evidence type="ECO:0000256" key="6">
    <source>
        <dbReference type="SAM" id="MobiDB-lite"/>
    </source>
</evidence>
<keyword evidence="4 5" id="KW-0720">Serine protease</keyword>
<dbReference type="InterPro" id="IPR005151">
    <property type="entry name" value="Tail-specific_protease"/>
</dbReference>
<keyword evidence="2 5" id="KW-0645">Protease</keyword>
<keyword evidence="10" id="KW-1185">Reference proteome</keyword>
<dbReference type="InterPro" id="IPR020992">
    <property type="entry name" value="Tail_Prtase_C"/>
</dbReference>
<accession>A0A2K1Q031</accession>
<dbReference type="GO" id="GO:0007165">
    <property type="term" value="P:signal transduction"/>
    <property type="evidence" value="ECO:0007669"/>
    <property type="project" value="TreeGrafter"/>
</dbReference>
<evidence type="ECO:0000259" key="8">
    <source>
        <dbReference type="PROSITE" id="PS50106"/>
    </source>
</evidence>
<dbReference type="Pfam" id="PF03572">
    <property type="entry name" value="Peptidase_S41"/>
    <property type="match status" value="1"/>
</dbReference>
<organism evidence="9 10">
    <name type="scientific">Solilutibacter silvestris</name>
    <dbReference type="NCBI Taxonomy" id="1645665"/>
    <lineage>
        <taxon>Bacteria</taxon>
        <taxon>Pseudomonadati</taxon>
        <taxon>Pseudomonadota</taxon>
        <taxon>Gammaproteobacteria</taxon>
        <taxon>Lysobacterales</taxon>
        <taxon>Lysobacteraceae</taxon>
        <taxon>Solilutibacter</taxon>
    </lineage>
</organism>
<dbReference type="GO" id="GO:0008236">
    <property type="term" value="F:serine-type peptidase activity"/>
    <property type="evidence" value="ECO:0007669"/>
    <property type="project" value="UniProtKB-KW"/>
</dbReference>
<reference evidence="9 10" key="1">
    <citation type="submission" date="2017-08" db="EMBL/GenBank/DDBJ databases">
        <title>Lysobacter sylvestris genome.</title>
        <authorList>
            <person name="Zhang D.-C."/>
            <person name="Albuquerque L."/>
            <person name="Franca L."/>
            <person name="Froufe H.J.C."/>
            <person name="Barroso C."/>
            <person name="Egas C."/>
            <person name="Da Costa M."/>
            <person name="Margesin R."/>
        </authorList>
    </citation>
    <scope>NUCLEOTIDE SEQUENCE [LARGE SCALE GENOMIC DNA]</scope>
    <source>
        <strain evidence="9 10">AM20-91</strain>
    </source>
</reference>
<keyword evidence="7" id="KW-0732">Signal</keyword>
<dbReference type="Gene3D" id="3.90.226.10">
    <property type="entry name" value="2-enoyl-CoA Hydratase, Chain A, domain 1"/>
    <property type="match status" value="1"/>
</dbReference>
<feature type="compositionally biased region" description="Basic and acidic residues" evidence="6">
    <location>
        <begin position="629"/>
        <end position="652"/>
    </location>
</feature>
<dbReference type="NCBIfam" id="TIGR00225">
    <property type="entry name" value="prc"/>
    <property type="match status" value="1"/>
</dbReference>
<comment type="similarity">
    <text evidence="1 5">Belongs to the peptidase S41A family.</text>
</comment>
<dbReference type="GO" id="GO:0004175">
    <property type="term" value="F:endopeptidase activity"/>
    <property type="evidence" value="ECO:0007669"/>
    <property type="project" value="TreeGrafter"/>
</dbReference>
<dbReference type="InterPro" id="IPR004447">
    <property type="entry name" value="Peptidase_S41A"/>
</dbReference>
<evidence type="ECO:0000256" key="4">
    <source>
        <dbReference type="ARBA" id="ARBA00022825"/>
    </source>
</evidence>
<dbReference type="GO" id="GO:0030288">
    <property type="term" value="C:outer membrane-bounded periplasmic space"/>
    <property type="evidence" value="ECO:0007669"/>
    <property type="project" value="TreeGrafter"/>
</dbReference>
<dbReference type="OrthoDB" id="9812068at2"/>
<evidence type="ECO:0000313" key="9">
    <source>
        <dbReference type="EMBL" id="PNS08399.1"/>
    </source>
</evidence>
<feature type="region of interest" description="Disordered" evidence="6">
    <location>
        <begin position="629"/>
        <end position="670"/>
    </location>
</feature>
<comment type="caution">
    <text evidence="9">The sequence shown here is derived from an EMBL/GenBank/DDBJ whole genome shotgun (WGS) entry which is preliminary data.</text>
</comment>
<feature type="domain" description="PDZ" evidence="8">
    <location>
        <begin position="252"/>
        <end position="315"/>
    </location>
</feature>
<name>A0A2K1Q031_9GAMM</name>
<dbReference type="SUPFAM" id="SSF50156">
    <property type="entry name" value="PDZ domain-like"/>
    <property type="match status" value="1"/>
</dbReference>
<evidence type="ECO:0000313" key="10">
    <source>
        <dbReference type="Proteomes" id="UP000236220"/>
    </source>
</evidence>
<evidence type="ECO:0000256" key="1">
    <source>
        <dbReference type="ARBA" id="ARBA00009179"/>
    </source>
</evidence>
<dbReference type="InterPro" id="IPR036034">
    <property type="entry name" value="PDZ_sf"/>
</dbReference>
<evidence type="ECO:0000256" key="3">
    <source>
        <dbReference type="ARBA" id="ARBA00022801"/>
    </source>
</evidence>
<dbReference type="FunFam" id="3.90.226.10:FF:000090">
    <property type="entry name" value="Tail-specific protease"/>
    <property type="match status" value="1"/>
</dbReference>
<proteinExistence type="inferred from homology"/>
<evidence type="ECO:0000256" key="7">
    <source>
        <dbReference type="SAM" id="SignalP"/>
    </source>
</evidence>
<dbReference type="SUPFAM" id="SSF52096">
    <property type="entry name" value="ClpP/crotonase"/>
    <property type="match status" value="1"/>
</dbReference>